<protein>
    <submittedName>
        <fullName evidence="2">Uncharacterized protein</fullName>
    </submittedName>
</protein>
<evidence type="ECO:0000313" key="2">
    <source>
        <dbReference type="EMBL" id="MBC3882682.1"/>
    </source>
</evidence>
<comment type="caution">
    <text evidence="2">The sequence shown here is derived from an EMBL/GenBank/DDBJ whole genome shotgun (WGS) entry which is preliminary data.</text>
</comment>
<evidence type="ECO:0000256" key="1">
    <source>
        <dbReference type="SAM" id="SignalP"/>
    </source>
</evidence>
<feature type="chain" id="PRO_5037197362" evidence="1">
    <location>
        <begin position="22"/>
        <end position="190"/>
    </location>
</feature>
<accession>A0A923HU68</accession>
<organism evidence="2 3">
    <name type="scientific">Undibacterium nitidum</name>
    <dbReference type="NCBI Taxonomy" id="2762298"/>
    <lineage>
        <taxon>Bacteria</taxon>
        <taxon>Pseudomonadati</taxon>
        <taxon>Pseudomonadota</taxon>
        <taxon>Betaproteobacteria</taxon>
        <taxon>Burkholderiales</taxon>
        <taxon>Oxalobacteraceae</taxon>
        <taxon>Undibacterium</taxon>
    </lineage>
</organism>
<sequence>MKKILLLYALVHNLLPSQACAQQKNFSFGGFALKATAEQLKKSFPNSVMEVSENSTYVRIAAKDTKDGVTSSIIFMRDKKPDVVQMIFEIARDPSKPDSYYRDPLNQNPRCEPILAELKRRYGKPYGPFDNNEEGLVYKDYVWDNEQEKLILTCARFWNSKSKIPWAAAVKIGANRPGYCMHLNCIEPPK</sequence>
<proteinExistence type="predicted"/>
<name>A0A923HU68_9BURK</name>
<dbReference type="RefSeq" id="WP_186917295.1">
    <property type="nucleotide sequence ID" value="NZ_JACOFZ010000006.1"/>
</dbReference>
<gene>
    <name evidence="2" type="ORF">H8K36_14935</name>
</gene>
<keyword evidence="1" id="KW-0732">Signal</keyword>
<keyword evidence="3" id="KW-1185">Reference proteome</keyword>
<feature type="signal peptide" evidence="1">
    <location>
        <begin position="1"/>
        <end position="21"/>
    </location>
</feature>
<evidence type="ECO:0000313" key="3">
    <source>
        <dbReference type="Proteomes" id="UP000627446"/>
    </source>
</evidence>
<dbReference type="Proteomes" id="UP000627446">
    <property type="component" value="Unassembled WGS sequence"/>
</dbReference>
<dbReference type="EMBL" id="JACOFZ010000006">
    <property type="protein sequence ID" value="MBC3882682.1"/>
    <property type="molecule type" value="Genomic_DNA"/>
</dbReference>
<reference evidence="2" key="1">
    <citation type="submission" date="2020-08" db="EMBL/GenBank/DDBJ databases">
        <title>Novel species isolated from subtropical streams in China.</title>
        <authorList>
            <person name="Lu H."/>
        </authorList>
    </citation>
    <scope>NUCLEOTIDE SEQUENCE</scope>
    <source>
        <strain evidence="2">LX22W</strain>
    </source>
</reference>
<dbReference type="AlphaFoldDB" id="A0A923HU68"/>